<reference evidence="4" key="3">
    <citation type="submission" date="2016-06" db="UniProtKB">
        <authorList>
            <consortium name="WormBaseParasite"/>
        </authorList>
    </citation>
    <scope>IDENTIFICATION</scope>
</reference>
<keyword evidence="2" id="KW-0812">Transmembrane</keyword>
<evidence type="ECO:0000256" key="1">
    <source>
        <dbReference type="SAM" id="MobiDB-lite"/>
    </source>
</evidence>
<feature type="transmembrane region" description="Helical" evidence="2">
    <location>
        <begin position="34"/>
        <end position="55"/>
    </location>
</feature>
<sequence>MFNNSRAPNSAAQKTSSSPTVVHRQHPHLCMFGIMHLATALKLIIIVGLLVIAALCTVEAIYLRRALIVMALPLAVSLITVAALCRGEPRLLWPIIGISFFHLFLDGYVCIVFMFLFFFKPLYIIMVLNWAFDTLHTTKTVSFYIHCGIVFTALFTFFIFNLWQLRTALRFQTFLEEVGGQFILFYA</sequence>
<proteinExistence type="predicted"/>
<feature type="region of interest" description="Disordered" evidence="1">
    <location>
        <begin position="1"/>
        <end position="20"/>
    </location>
</feature>
<name>A0A183BUD4_GLOPA</name>
<dbReference type="Proteomes" id="UP000050741">
    <property type="component" value="Unassembled WGS sequence"/>
</dbReference>
<organism evidence="3 4">
    <name type="scientific">Globodera pallida</name>
    <name type="common">Potato cyst nematode worm</name>
    <name type="synonym">Heterodera pallida</name>
    <dbReference type="NCBI Taxonomy" id="36090"/>
    <lineage>
        <taxon>Eukaryota</taxon>
        <taxon>Metazoa</taxon>
        <taxon>Ecdysozoa</taxon>
        <taxon>Nematoda</taxon>
        <taxon>Chromadorea</taxon>
        <taxon>Rhabditida</taxon>
        <taxon>Tylenchina</taxon>
        <taxon>Tylenchomorpha</taxon>
        <taxon>Tylenchoidea</taxon>
        <taxon>Heteroderidae</taxon>
        <taxon>Heteroderinae</taxon>
        <taxon>Globodera</taxon>
    </lineage>
</organism>
<feature type="transmembrane region" description="Helical" evidence="2">
    <location>
        <begin position="61"/>
        <end position="84"/>
    </location>
</feature>
<evidence type="ECO:0000256" key="2">
    <source>
        <dbReference type="SAM" id="Phobius"/>
    </source>
</evidence>
<reference evidence="3" key="2">
    <citation type="submission" date="2014-05" db="EMBL/GenBank/DDBJ databases">
        <title>The genome and life-stage specific transcriptomes of Globodera pallida elucidate key aspects of plant parasitism by a cyst nematode.</title>
        <authorList>
            <person name="Cotton J.A."/>
            <person name="Lilley C.J."/>
            <person name="Jones L.M."/>
            <person name="Kikuchi T."/>
            <person name="Reid A.J."/>
            <person name="Thorpe P."/>
            <person name="Tsai I.J."/>
            <person name="Beasley H."/>
            <person name="Blok V."/>
            <person name="Cock P.J.A."/>
            <person name="Van den Akker S.E."/>
            <person name="Holroyd N."/>
            <person name="Hunt M."/>
            <person name="Mantelin S."/>
            <person name="Naghra H."/>
            <person name="Pain A."/>
            <person name="Palomares-Rius J.E."/>
            <person name="Zarowiecki M."/>
            <person name="Berriman M."/>
            <person name="Jones J.T."/>
            <person name="Urwin P.E."/>
        </authorList>
    </citation>
    <scope>NUCLEOTIDE SEQUENCE [LARGE SCALE GENOMIC DNA]</scope>
    <source>
        <strain evidence="3">Lindley</strain>
    </source>
</reference>
<feature type="transmembrane region" description="Helical" evidence="2">
    <location>
        <begin position="91"/>
        <end position="119"/>
    </location>
</feature>
<dbReference type="WBParaSite" id="GPLIN_000422000">
    <property type="protein sequence ID" value="GPLIN_000422000"/>
    <property type="gene ID" value="GPLIN_000422000"/>
</dbReference>
<reference evidence="3" key="1">
    <citation type="submission" date="2013-12" db="EMBL/GenBank/DDBJ databases">
        <authorList>
            <person name="Aslett M."/>
        </authorList>
    </citation>
    <scope>NUCLEOTIDE SEQUENCE [LARGE SCALE GENOMIC DNA]</scope>
    <source>
        <strain evidence="3">Lindley</strain>
    </source>
</reference>
<evidence type="ECO:0000313" key="4">
    <source>
        <dbReference type="WBParaSite" id="GPLIN_000422000"/>
    </source>
</evidence>
<protein>
    <submittedName>
        <fullName evidence="4">Uncharacterized protein</fullName>
    </submittedName>
</protein>
<evidence type="ECO:0000313" key="3">
    <source>
        <dbReference type="Proteomes" id="UP000050741"/>
    </source>
</evidence>
<accession>A0A183BUD4</accession>
<feature type="transmembrane region" description="Helical" evidence="2">
    <location>
        <begin position="143"/>
        <end position="163"/>
    </location>
</feature>
<keyword evidence="2" id="KW-1133">Transmembrane helix</keyword>
<keyword evidence="3" id="KW-1185">Reference proteome</keyword>
<dbReference type="AlphaFoldDB" id="A0A183BUD4"/>
<keyword evidence="2" id="KW-0472">Membrane</keyword>